<sequence>KKQLYPAIKGRVDVKHTILEFCYQNSQSDILNKMEIIVINAINQNDELLSLLMIGSLLNEKSAKKSKNIFSGYQILGHLVPKTVLKKKHFEDFDAKFLNDLIKAPQKFRKIEILSVSDKVDIGFEKILLKKRKK</sequence>
<gene>
    <name evidence="1" type="ORF">S01H4_32992</name>
</gene>
<proteinExistence type="predicted"/>
<evidence type="ECO:0000313" key="1">
    <source>
        <dbReference type="EMBL" id="GAG76387.1"/>
    </source>
</evidence>
<comment type="caution">
    <text evidence="1">The sequence shown here is derived from an EMBL/GenBank/DDBJ whole genome shotgun (WGS) entry which is preliminary data.</text>
</comment>
<dbReference type="EMBL" id="BART01017310">
    <property type="protein sequence ID" value="GAG76387.1"/>
    <property type="molecule type" value="Genomic_DNA"/>
</dbReference>
<accession>X1B515</accession>
<name>X1B515_9ZZZZ</name>
<protein>
    <submittedName>
        <fullName evidence="1">Uncharacterized protein</fullName>
    </submittedName>
</protein>
<feature type="non-terminal residue" evidence="1">
    <location>
        <position position="1"/>
    </location>
</feature>
<dbReference type="AlphaFoldDB" id="X1B515"/>
<organism evidence="1">
    <name type="scientific">marine sediment metagenome</name>
    <dbReference type="NCBI Taxonomy" id="412755"/>
    <lineage>
        <taxon>unclassified sequences</taxon>
        <taxon>metagenomes</taxon>
        <taxon>ecological metagenomes</taxon>
    </lineage>
</organism>
<reference evidence="1" key="1">
    <citation type="journal article" date="2014" name="Front. Microbiol.">
        <title>High frequency of phylogenetically diverse reductive dehalogenase-homologous genes in deep subseafloor sedimentary metagenomes.</title>
        <authorList>
            <person name="Kawai M."/>
            <person name="Futagami T."/>
            <person name="Toyoda A."/>
            <person name="Takaki Y."/>
            <person name="Nishi S."/>
            <person name="Hori S."/>
            <person name="Arai W."/>
            <person name="Tsubouchi T."/>
            <person name="Morono Y."/>
            <person name="Uchiyama I."/>
            <person name="Ito T."/>
            <person name="Fujiyama A."/>
            <person name="Inagaki F."/>
            <person name="Takami H."/>
        </authorList>
    </citation>
    <scope>NUCLEOTIDE SEQUENCE</scope>
    <source>
        <strain evidence="1">Expedition CK06-06</strain>
    </source>
</reference>